<sequence>MRSTSPVCRHQLCGHVTILCLQTLLVLKNIKVSIFLHLLFVIIFIYIYAIKCYLAKLYKINYNINENYMV</sequence>
<reference evidence="2" key="1">
    <citation type="submission" date="2020-06" db="EMBL/GenBank/DDBJ databases">
        <title>Draft genome of Bugula neritina, a colonial animal packing powerful symbionts and potential medicines.</title>
        <authorList>
            <person name="Rayko M."/>
        </authorList>
    </citation>
    <scope>NUCLEOTIDE SEQUENCE [LARGE SCALE GENOMIC DNA]</scope>
    <source>
        <strain evidence="2">Kwan_BN1</strain>
    </source>
</reference>
<keyword evidence="3" id="KW-1185">Reference proteome</keyword>
<keyword evidence="1" id="KW-0472">Membrane</keyword>
<dbReference type="EMBL" id="VXIV02001420">
    <property type="protein sequence ID" value="KAF6033232.1"/>
    <property type="molecule type" value="Genomic_DNA"/>
</dbReference>
<proteinExistence type="predicted"/>
<gene>
    <name evidence="2" type="ORF">EB796_008460</name>
</gene>
<name>A0A7J7K3P0_BUGNE</name>
<dbReference type="AlphaFoldDB" id="A0A7J7K3P0"/>
<accession>A0A7J7K3P0</accession>
<protein>
    <submittedName>
        <fullName evidence="2">Uncharacterized protein</fullName>
    </submittedName>
</protein>
<organism evidence="2 3">
    <name type="scientific">Bugula neritina</name>
    <name type="common">Brown bryozoan</name>
    <name type="synonym">Sertularia neritina</name>
    <dbReference type="NCBI Taxonomy" id="10212"/>
    <lineage>
        <taxon>Eukaryota</taxon>
        <taxon>Metazoa</taxon>
        <taxon>Spiralia</taxon>
        <taxon>Lophotrochozoa</taxon>
        <taxon>Bryozoa</taxon>
        <taxon>Gymnolaemata</taxon>
        <taxon>Cheilostomatida</taxon>
        <taxon>Flustrina</taxon>
        <taxon>Buguloidea</taxon>
        <taxon>Bugulidae</taxon>
        <taxon>Bugula</taxon>
    </lineage>
</organism>
<dbReference type="Proteomes" id="UP000593567">
    <property type="component" value="Unassembled WGS sequence"/>
</dbReference>
<evidence type="ECO:0000313" key="3">
    <source>
        <dbReference type="Proteomes" id="UP000593567"/>
    </source>
</evidence>
<comment type="caution">
    <text evidence="2">The sequence shown here is derived from an EMBL/GenBank/DDBJ whole genome shotgun (WGS) entry which is preliminary data.</text>
</comment>
<keyword evidence="1" id="KW-1133">Transmembrane helix</keyword>
<feature type="transmembrane region" description="Helical" evidence="1">
    <location>
        <begin position="34"/>
        <end position="54"/>
    </location>
</feature>
<evidence type="ECO:0000313" key="2">
    <source>
        <dbReference type="EMBL" id="KAF6033232.1"/>
    </source>
</evidence>
<evidence type="ECO:0000256" key="1">
    <source>
        <dbReference type="SAM" id="Phobius"/>
    </source>
</evidence>
<keyword evidence="1" id="KW-0812">Transmembrane</keyword>